<dbReference type="PROSITE" id="PS50144">
    <property type="entry name" value="MATH"/>
    <property type="match status" value="1"/>
</dbReference>
<dbReference type="PANTHER" id="PTHR10131">
    <property type="entry name" value="TNF RECEPTOR ASSOCIATED FACTOR"/>
    <property type="match status" value="1"/>
</dbReference>
<accession>A0A1S3KBI9</accession>
<dbReference type="CDD" id="cd00270">
    <property type="entry name" value="MATH_TRAF_C"/>
    <property type="match status" value="1"/>
</dbReference>
<keyword evidence="2" id="KW-1185">Reference proteome</keyword>
<dbReference type="RefSeq" id="XP_013420003.1">
    <property type="nucleotide sequence ID" value="XM_013564549.1"/>
</dbReference>
<gene>
    <name evidence="3" type="primary">LOC106180541</name>
</gene>
<organism evidence="2 3">
    <name type="scientific">Lingula anatina</name>
    <name type="common">Brachiopod</name>
    <name type="synonym">Lingula unguis</name>
    <dbReference type="NCBI Taxonomy" id="7574"/>
    <lineage>
        <taxon>Eukaryota</taxon>
        <taxon>Metazoa</taxon>
        <taxon>Spiralia</taxon>
        <taxon>Lophotrochozoa</taxon>
        <taxon>Brachiopoda</taxon>
        <taxon>Linguliformea</taxon>
        <taxon>Lingulata</taxon>
        <taxon>Lingulida</taxon>
        <taxon>Linguloidea</taxon>
        <taxon>Lingulidae</taxon>
        <taxon>Lingula</taxon>
    </lineage>
</organism>
<dbReference type="GO" id="GO:0009898">
    <property type="term" value="C:cytoplasmic side of plasma membrane"/>
    <property type="evidence" value="ECO:0007669"/>
    <property type="project" value="TreeGrafter"/>
</dbReference>
<dbReference type="GO" id="GO:0043122">
    <property type="term" value="P:regulation of canonical NF-kappaB signal transduction"/>
    <property type="evidence" value="ECO:0007669"/>
    <property type="project" value="TreeGrafter"/>
</dbReference>
<dbReference type="OrthoDB" id="5947827at2759"/>
<sequence length="325" mass="36984">MVSPPQNIGFLQQITHQTKTVGNFAVMMKSGSPLKSPLVDGIRYQLRMLGSVTPELLELGQPSIFPDNAMRLELNLLKIVCDQNGCIWTGRLQDYQEIHEKSCRTRQSTIPDAELREGSDRGAERHEQTIFMKDGLRPPDLKKQIHVPECFRKEEEKLLTTFKRMTVSASEELDNKFGLLDWKITDFFRKRQDSISGRLTSLDSPSFYTSPRGYKMCCRIFLNGSETGKGTHVSIYFVLMPGQFDDQLDWPFGQSMSISLVDQKDTDPADITNKFIPDPSISKRPMSDMQVVAGDPKFVSLRELYGHTKTTYVKDDVMVIRATVD</sequence>
<feature type="domain" description="MATH" evidence="1">
    <location>
        <begin position="177"/>
        <end position="324"/>
    </location>
</feature>
<dbReference type="STRING" id="7574.A0A1S3KBI9"/>
<dbReference type="Proteomes" id="UP000085678">
    <property type="component" value="Unplaced"/>
</dbReference>
<dbReference type="Gene3D" id="3.30.40.10">
    <property type="entry name" value="Zinc/RING finger domain, C3HC4 (zinc finger)"/>
    <property type="match status" value="1"/>
</dbReference>
<dbReference type="PANTHER" id="PTHR10131:SF138">
    <property type="entry name" value="RE66324P"/>
    <property type="match status" value="1"/>
</dbReference>
<dbReference type="InterPro" id="IPR049342">
    <property type="entry name" value="TRAF1-6_MATH_dom"/>
</dbReference>
<evidence type="ECO:0000313" key="3">
    <source>
        <dbReference type="RefSeq" id="XP_013420003.1"/>
    </source>
</evidence>
<protein>
    <submittedName>
        <fullName evidence="3">TNF receptor-associated factor 2-like</fullName>
    </submittedName>
</protein>
<proteinExistence type="predicted"/>
<reference evidence="3" key="1">
    <citation type="submission" date="2025-08" db="UniProtKB">
        <authorList>
            <consortium name="RefSeq"/>
        </authorList>
    </citation>
    <scope>IDENTIFICATION</scope>
    <source>
        <tissue evidence="3">Gonads</tissue>
    </source>
</reference>
<dbReference type="AlphaFoldDB" id="A0A1S3KBI9"/>
<evidence type="ECO:0000259" key="1">
    <source>
        <dbReference type="PROSITE" id="PS50144"/>
    </source>
</evidence>
<dbReference type="InterPro" id="IPR002083">
    <property type="entry name" value="MATH/TRAF_dom"/>
</dbReference>
<dbReference type="InterPro" id="IPR013083">
    <property type="entry name" value="Znf_RING/FYVE/PHD"/>
</dbReference>
<dbReference type="InterPro" id="IPR008974">
    <property type="entry name" value="TRAF-like"/>
</dbReference>
<dbReference type="GO" id="GO:0005164">
    <property type="term" value="F:tumor necrosis factor receptor binding"/>
    <property type="evidence" value="ECO:0007669"/>
    <property type="project" value="TreeGrafter"/>
</dbReference>
<dbReference type="Pfam" id="PF21355">
    <property type="entry name" value="TRAF-mep_MATH"/>
    <property type="match status" value="1"/>
</dbReference>
<dbReference type="SUPFAM" id="SSF49599">
    <property type="entry name" value="TRAF domain-like"/>
    <property type="match status" value="1"/>
</dbReference>
<evidence type="ECO:0000313" key="2">
    <source>
        <dbReference type="Proteomes" id="UP000085678"/>
    </source>
</evidence>
<name>A0A1S3KBI9_LINAN</name>
<dbReference type="GeneID" id="106180541"/>
<dbReference type="Gene3D" id="2.60.210.10">
    <property type="entry name" value="Apoptosis, Tumor Necrosis Factor Receptor Associated Protein 2, Chain A"/>
    <property type="match status" value="1"/>
</dbReference>
<dbReference type="InParanoid" id="A0A1S3KBI9"/>
<dbReference type="KEGG" id="lak:106180541"/>